<organism evidence="2">
    <name type="scientific">Camponotus floridanus</name>
    <name type="common">Florida carpenter ant</name>
    <dbReference type="NCBI Taxonomy" id="104421"/>
    <lineage>
        <taxon>Eukaryota</taxon>
        <taxon>Metazoa</taxon>
        <taxon>Ecdysozoa</taxon>
        <taxon>Arthropoda</taxon>
        <taxon>Hexapoda</taxon>
        <taxon>Insecta</taxon>
        <taxon>Pterygota</taxon>
        <taxon>Neoptera</taxon>
        <taxon>Endopterygota</taxon>
        <taxon>Hymenoptera</taxon>
        <taxon>Apocrita</taxon>
        <taxon>Aculeata</taxon>
        <taxon>Formicoidea</taxon>
        <taxon>Formicidae</taxon>
        <taxon>Formicinae</taxon>
        <taxon>Camponotus</taxon>
    </lineage>
</organism>
<dbReference type="InParanoid" id="E2AAF3"/>
<sequence>MKFLELTWHIEHFFIVKPTNIGIKFSEENRTLLKQFCEIGLTKNKLVELWDRLCIAIDNYTEEINA</sequence>
<proteinExistence type="predicted"/>
<protein>
    <submittedName>
        <fullName evidence="1">Uncharacterized protein</fullName>
    </submittedName>
</protein>
<dbReference type="OrthoDB" id="7675350at2759"/>
<reference evidence="1 2" key="1">
    <citation type="journal article" date="2010" name="Science">
        <title>Genomic comparison of the ants Camponotus floridanus and Harpegnathos saltator.</title>
        <authorList>
            <person name="Bonasio R."/>
            <person name="Zhang G."/>
            <person name="Ye C."/>
            <person name="Mutti N.S."/>
            <person name="Fang X."/>
            <person name="Qin N."/>
            <person name="Donahue G."/>
            <person name="Yang P."/>
            <person name="Li Q."/>
            <person name="Li C."/>
            <person name="Zhang P."/>
            <person name="Huang Z."/>
            <person name="Berger S.L."/>
            <person name="Reinberg D."/>
            <person name="Wang J."/>
            <person name="Liebig J."/>
        </authorList>
    </citation>
    <scope>NUCLEOTIDE SEQUENCE [LARGE SCALE GENOMIC DNA]</scope>
    <source>
        <strain evidence="2">C129</strain>
    </source>
</reference>
<dbReference type="AlphaFoldDB" id="E2AAF3"/>
<dbReference type="Proteomes" id="UP000000311">
    <property type="component" value="Unassembled WGS sequence"/>
</dbReference>
<gene>
    <name evidence="1" type="ORF">EAG_03384</name>
</gene>
<evidence type="ECO:0000313" key="1">
    <source>
        <dbReference type="EMBL" id="EFN69588.1"/>
    </source>
</evidence>
<name>E2AAF3_CAMFO</name>
<accession>E2AAF3</accession>
<keyword evidence="2" id="KW-1185">Reference proteome</keyword>
<evidence type="ECO:0000313" key="2">
    <source>
        <dbReference type="Proteomes" id="UP000000311"/>
    </source>
</evidence>
<dbReference type="EMBL" id="GL438113">
    <property type="protein sequence ID" value="EFN69588.1"/>
    <property type="molecule type" value="Genomic_DNA"/>
</dbReference>